<evidence type="ECO:0000313" key="4">
    <source>
        <dbReference type="Proteomes" id="UP000439994"/>
    </source>
</evidence>
<evidence type="ECO:0000313" key="3">
    <source>
        <dbReference type="EMBL" id="MUH73687.1"/>
    </source>
</evidence>
<dbReference type="Pfam" id="PF13439">
    <property type="entry name" value="Glyco_transf_4"/>
    <property type="match status" value="1"/>
</dbReference>
<dbReference type="PANTHER" id="PTHR45947:SF3">
    <property type="entry name" value="SULFOQUINOVOSYL TRANSFERASE SQD2"/>
    <property type="match status" value="1"/>
</dbReference>
<dbReference type="CDD" id="cd03794">
    <property type="entry name" value="GT4_WbuB-like"/>
    <property type="match status" value="1"/>
</dbReference>
<keyword evidence="3" id="KW-0808">Transferase</keyword>
<accession>A0A6N8FEU9</accession>
<dbReference type="Pfam" id="PF00534">
    <property type="entry name" value="Glycos_transf_1"/>
    <property type="match status" value="1"/>
</dbReference>
<protein>
    <submittedName>
        <fullName evidence="3">Glycosyltransferase</fullName>
    </submittedName>
</protein>
<comment type="caution">
    <text evidence="3">The sequence shown here is derived from an EMBL/GenBank/DDBJ whole genome shotgun (WGS) entry which is preliminary data.</text>
</comment>
<gene>
    <name evidence="3" type="ORF">GNP35_15040</name>
</gene>
<dbReference type="AlphaFoldDB" id="A0A6N8FEU9"/>
<dbReference type="RefSeq" id="WP_155697092.1">
    <property type="nucleotide sequence ID" value="NZ_WOCD01000005.1"/>
</dbReference>
<feature type="domain" description="Glycosyltransferase subfamily 4-like N-terminal" evidence="2">
    <location>
        <begin position="14"/>
        <end position="180"/>
    </location>
</feature>
<proteinExistence type="predicted"/>
<sequence>MKILYHHRIASKDGQFVHVEELTNALLEQGHELKFVAPQVNEQSDFGHDGGFVSKLKAALPAFIYELLELTYSIWVFIKLAVAIKQFKPEFIYERYNLYQPAGIWASKLFNVPLILEVNAPLVEERSRYSGLALKWLAKKVENYTWRGADHCLPVTNVLADHLRDAGVAENKITVVHNGVRQPFIDEMLASPIDLEKDNIVIGFTGFINPWHGMDKAIEAIAEHKHLPLKLVCIGDGTILPELKQQAADLGIADKVEFKGLVTRDKVLDFVKEFDISLQPDVTAYASPLKMFEYMAVGSLIIAPRTPNIEEILSDDTAVFFEKGNQQSFKASLNEAIENYVNYKHKREAVKQSVINKGFVWHENSKRVVEIAQVLIKEKTRER</sequence>
<name>A0A6N8FEU9_9GAMM</name>
<dbReference type="Gene3D" id="3.40.50.2000">
    <property type="entry name" value="Glycogen Phosphorylase B"/>
    <property type="match status" value="2"/>
</dbReference>
<dbReference type="Proteomes" id="UP000439994">
    <property type="component" value="Unassembled WGS sequence"/>
</dbReference>
<dbReference type="PANTHER" id="PTHR45947">
    <property type="entry name" value="SULFOQUINOVOSYL TRANSFERASE SQD2"/>
    <property type="match status" value="1"/>
</dbReference>
<dbReference type="OrthoDB" id="8756565at2"/>
<feature type="domain" description="Glycosyl transferase family 1" evidence="1">
    <location>
        <begin position="195"/>
        <end position="346"/>
    </location>
</feature>
<dbReference type="GO" id="GO:0016757">
    <property type="term" value="F:glycosyltransferase activity"/>
    <property type="evidence" value="ECO:0007669"/>
    <property type="project" value="InterPro"/>
</dbReference>
<dbReference type="EMBL" id="WOCD01000005">
    <property type="protein sequence ID" value="MUH73687.1"/>
    <property type="molecule type" value="Genomic_DNA"/>
</dbReference>
<dbReference type="InterPro" id="IPR050194">
    <property type="entry name" value="Glycosyltransferase_grp1"/>
</dbReference>
<organism evidence="3 4">
    <name type="scientific">Psychrosphaera haliotis</name>
    <dbReference type="NCBI Taxonomy" id="555083"/>
    <lineage>
        <taxon>Bacteria</taxon>
        <taxon>Pseudomonadati</taxon>
        <taxon>Pseudomonadota</taxon>
        <taxon>Gammaproteobacteria</taxon>
        <taxon>Alteromonadales</taxon>
        <taxon>Pseudoalteromonadaceae</taxon>
        <taxon>Psychrosphaera</taxon>
    </lineage>
</organism>
<evidence type="ECO:0000259" key="2">
    <source>
        <dbReference type="Pfam" id="PF13439"/>
    </source>
</evidence>
<evidence type="ECO:0000259" key="1">
    <source>
        <dbReference type="Pfam" id="PF00534"/>
    </source>
</evidence>
<keyword evidence="4" id="KW-1185">Reference proteome</keyword>
<dbReference type="InterPro" id="IPR028098">
    <property type="entry name" value="Glyco_trans_4-like_N"/>
</dbReference>
<reference evidence="3 4" key="1">
    <citation type="submission" date="2019-11" db="EMBL/GenBank/DDBJ databases">
        <title>P. haliotis isolates from Z. marina roots.</title>
        <authorList>
            <person name="Cohen M."/>
            <person name="Jospin G."/>
            <person name="Eisen J.A."/>
            <person name="Coil D.A."/>
        </authorList>
    </citation>
    <scope>NUCLEOTIDE SEQUENCE [LARGE SCALE GENOMIC DNA]</scope>
    <source>
        <strain evidence="3 4">UCD-MCMsp1aY</strain>
    </source>
</reference>
<dbReference type="InterPro" id="IPR001296">
    <property type="entry name" value="Glyco_trans_1"/>
</dbReference>
<dbReference type="SUPFAM" id="SSF53756">
    <property type="entry name" value="UDP-Glycosyltransferase/glycogen phosphorylase"/>
    <property type="match status" value="1"/>
</dbReference>